<dbReference type="PANTHER" id="PTHR44757:SF2">
    <property type="entry name" value="BIOFILM ARCHITECTURE MAINTENANCE PROTEIN MBAA"/>
    <property type="match status" value="1"/>
</dbReference>
<proteinExistence type="predicted"/>
<dbReference type="PANTHER" id="PTHR44757">
    <property type="entry name" value="DIGUANYLATE CYCLASE DGCP"/>
    <property type="match status" value="1"/>
</dbReference>
<keyword evidence="1" id="KW-0812">Transmembrane</keyword>
<dbReference type="PROSITE" id="PS50883">
    <property type="entry name" value="EAL"/>
    <property type="match status" value="1"/>
</dbReference>
<dbReference type="Pfam" id="PF00990">
    <property type="entry name" value="GGDEF"/>
    <property type="match status" value="1"/>
</dbReference>
<dbReference type="CDD" id="cd01948">
    <property type="entry name" value="EAL"/>
    <property type="match status" value="1"/>
</dbReference>
<dbReference type="PROSITE" id="PS50887">
    <property type="entry name" value="GGDEF"/>
    <property type="match status" value="1"/>
</dbReference>
<reference evidence="4" key="1">
    <citation type="submission" date="2022-10" db="EMBL/GenBank/DDBJ databases">
        <title>The WGS of Solirubrobacter phytolaccae KCTC 29190.</title>
        <authorList>
            <person name="Jiang Z."/>
        </authorList>
    </citation>
    <scope>NUCLEOTIDE SEQUENCE</scope>
    <source>
        <strain evidence="4">KCTC 29190</strain>
    </source>
</reference>
<dbReference type="EMBL" id="JAPDDP010000020">
    <property type="protein sequence ID" value="MDA0181257.1"/>
    <property type="molecule type" value="Genomic_DNA"/>
</dbReference>
<protein>
    <submittedName>
        <fullName evidence="4">EAL domain-containing protein</fullName>
    </submittedName>
</protein>
<dbReference type="InterPro" id="IPR043128">
    <property type="entry name" value="Rev_trsase/Diguanyl_cyclase"/>
</dbReference>
<dbReference type="InterPro" id="IPR000160">
    <property type="entry name" value="GGDEF_dom"/>
</dbReference>
<dbReference type="Pfam" id="PF00563">
    <property type="entry name" value="EAL"/>
    <property type="match status" value="1"/>
</dbReference>
<dbReference type="Gene3D" id="3.20.20.450">
    <property type="entry name" value="EAL domain"/>
    <property type="match status" value="1"/>
</dbReference>
<dbReference type="InterPro" id="IPR035919">
    <property type="entry name" value="EAL_sf"/>
</dbReference>
<keyword evidence="1" id="KW-1133">Transmembrane helix</keyword>
<dbReference type="InterPro" id="IPR052155">
    <property type="entry name" value="Biofilm_reg_signaling"/>
</dbReference>
<feature type="transmembrane region" description="Helical" evidence="1">
    <location>
        <begin position="124"/>
        <end position="151"/>
    </location>
</feature>
<dbReference type="SMART" id="SM00052">
    <property type="entry name" value="EAL"/>
    <property type="match status" value="1"/>
</dbReference>
<dbReference type="InterPro" id="IPR029787">
    <property type="entry name" value="Nucleotide_cyclase"/>
</dbReference>
<feature type="transmembrane region" description="Helical" evidence="1">
    <location>
        <begin position="76"/>
        <end position="95"/>
    </location>
</feature>
<dbReference type="SUPFAM" id="SSF141868">
    <property type="entry name" value="EAL domain-like"/>
    <property type="match status" value="1"/>
</dbReference>
<evidence type="ECO:0000259" key="3">
    <source>
        <dbReference type="PROSITE" id="PS50887"/>
    </source>
</evidence>
<dbReference type="CDD" id="cd01949">
    <property type="entry name" value="GGDEF"/>
    <property type="match status" value="1"/>
</dbReference>
<feature type="transmembrane region" description="Helical" evidence="1">
    <location>
        <begin position="163"/>
        <end position="184"/>
    </location>
</feature>
<dbReference type="NCBIfam" id="TIGR00254">
    <property type="entry name" value="GGDEF"/>
    <property type="match status" value="1"/>
</dbReference>
<sequence length="647" mass="68366">MFVEAAGGVLVCGSLACVVAAVVGRRSWLVAVLFALALACAAADAFGADSWLHAVACGFGFAGAVTMVLQRLGKPLRLSWIDFVMGGCAVGALSATTGAELGATLGASGVAAALGLARWRVSTALALALIGLIALGELPVLAVLPVAVAMWLKEPPATPSPVFNPIVLAALLAYAAAAMVLLVVGQFVSLPADAATLATITMLAGMARAGLTVVDRLKHSHYQAVTDDLTGLGNRRQLLDALREAIAVEGQHVALLLIDLDGFKELNDTLGHHAGDEVLRQIGPRLEEALHPEDTLARLGGDEFAVVLAPGDEASASAAGLRLRSSLERSFSVGGIRVHIDASIGIALFPEHSQDALGLLQRADVAMYEAKRTRTGHEVYLPERDTHSRRRLELLGELRDALANDELILHYQPKADIATGEVHGVEALVRWAHPRRGLLMPSDFLPLADHSGLGRSLTAFVLDRALVEIGQRRSEGFDLSVAVNLSPADLLDLGLPSDVARTLERHAFPASCLRLEVSEDAVMADPERSLEVLRGLRAIGVATALDDFGSGHVSLGHLKHLGVDEIKIDRSFVLRLAEDERDAAIVHTTVDLGRRLGMKVVAEGVETVEAWDALAVLHCDEAQGFFLGRPMTATALAGWMRDRAAAA</sequence>
<dbReference type="Proteomes" id="UP001147653">
    <property type="component" value="Unassembled WGS sequence"/>
</dbReference>
<feature type="transmembrane region" description="Helical" evidence="1">
    <location>
        <begin position="101"/>
        <end position="117"/>
    </location>
</feature>
<gene>
    <name evidence="4" type="ORF">OJ997_13195</name>
</gene>
<dbReference type="SUPFAM" id="SSF55073">
    <property type="entry name" value="Nucleotide cyclase"/>
    <property type="match status" value="1"/>
</dbReference>
<evidence type="ECO:0000313" key="4">
    <source>
        <dbReference type="EMBL" id="MDA0181257.1"/>
    </source>
</evidence>
<feature type="transmembrane region" description="Helical" evidence="1">
    <location>
        <begin position="28"/>
        <end position="45"/>
    </location>
</feature>
<evidence type="ECO:0000259" key="2">
    <source>
        <dbReference type="PROSITE" id="PS50883"/>
    </source>
</evidence>
<dbReference type="AlphaFoldDB" id="A0A9X3NHC3"/>
<dbReference type="InterPro" id="IPR001633">
    <property type="entry name" value="EAL_dom"/>
</dbReference>
<accession>A0A9X3NHC3</accession>
<keyword evidence="1" id="KW-0472">Membrane</keyword>
<feature type="domain" description="GGDEF" evidence="3">
    <location>
        <begin position="251"/>
        <end position="384"/>
    </location>
</feature>
<dbReference type="Gene3D" id="3.30.70.270">
    <property type="match status" value="1"/>
</dbReference>
<feature type="domain" description="EAL" evidence="2">
    <location>
        <begin position="391"/>
        <end position="644"/>
    </location>
</feature>
<keyword evidence="5" id="KW-1185">Reference proteome</keyword>
<evidence type="ECO:0000256" key="1">
    <source>
        <dbReference type="SAM" id="Phobius"/>
    </source>
</evidence>
<evidence type="ECO:0000313" key="5">
    <source>
        <dbReference type="Proteomes" id="UP001147653"/>
    </source>
</evidence>
<feature type="transmembrane region" description="Helical" evidence="1">
    <location>
        <begin position="51"/>
        <end position="69"/>
    </location>
</feature>
<dbReference type="SMART" id="SM00267">
    <property type="entry name" value="GGDEF"/>
    <property type="match status" value="1"/>
</dbReference>
<feature type="transmembrane region" description="Helical" evidence="1">
    <location>
        <begin position="196"/>
        <end position="214"/>
    </location>
</feature>
<organism evidence="4 5">
    <name type="scientific">Solirubrobacter phytolaccae</name>
    <dbReference type="NCBI Taxonomy" id="1404360"/>
    <lineage>
        <taxon>Bacteria</taxon>
        <taxon>Bacillati</taxon>
        <taxon>Actinomycetota</taxon>
        <taxon>Thermoleophilia</taxon>
        <taxon>Solirubrobacterales</taxon>
        <taxon>Solirubrobacteraceae</taxon>
        <taxon>Solirubrobacter</taxon>
    </lineage>
</organism>
<comment type="caution">
    <text evidence="4">The sequence shown here is derived from an EMBL/GenBank/DDBJ whole genome shotgun (WGS) entry which is preliminary data.</text>
</comment>
<dbReference type="RefSeq" id="WP_270025568.1">
    <property type="nucleotide sequence ID" value="NZ_JAPDDP010000020.1"/>
</dbReference>
<feature type="transmembrane region" description="Helical" evidence="1">
    <location>
        <begin position="6"/>
        <end position="23"/>
    </location>
</feature>
<name>A0A9X3NHC3_9ACTN</name>